<proteinExistence type="predicted"/>
<protein>
    <submittedName>
        <fullName evidence="3">Uncharacterized protein</fullName>
    </submittedName>
</protein>
<comment type="caution">
    <text evidence="3">The sequence shown here is derived from an EMBL/GenBank/DDBJ whole genome shotgun (WGS) entry which is preliminary data.</text>
</comment>
<evidence type="ECO:0000313" key="4">
    <source>
        <dbReference type="Proteomes" id="UP000784294"/>
    </source>
</evidence>
<feature type="region of interest" description="Disordered" evidence="1">
    <location>
        <begin position="186"/>
        <end position="227"/>
    </location>
</feature>
<evidence type="ECO:0000256" key="1">
    <source>
        <dbReference type="SAM" id="MobiDB-lite"/>
    </source>
</evidence>
<keyword evidence="2" id="KW-0812">Transmembrane</keyword>
<feature type="compositionally biased region" description="Basic residues" evidence="1">
    <location>
        <begin position="296"/>
        <end position="310"/>
    </location>
</feature>
<feature type="region of interest" description="Disordered" evidence="1">
    <location>
        <begin position="295"/>
        <end position="322"/>
    </location>
</feature>
<dbReference type="Proteomes" id="UP000784294">
    <property type="component" value="Unassembled WGS sequence"/>
</dbReference>
<feature type="region of interest" description="Disordered" evidence="1">
    <location>
        <begin position="384"/>
        <end position="414"/>
    </location>
</feature>
<dbReference type="AlphaFoldDB" id="A0A448XRT3"/>
<evidence type="ECO:0000313" key="3">
    <source>
        <dbReference type="EMBL" id="VEL43377.1"/>
    </source>
</evidence>
<evidence type="ECO:0000256" key="2">
    <source>
        <dbReference type="SAM" id="Phobius"/>
    </source>
</evidence>
<gene>
    <name evidence="3" type="ORF">PXEA_LOCUS36817</name>
</gene>
<keyword evidence="4" id="KW-1185">Reference proteome</keyword>
<organism evidence="3 4">
    <name type="scientific">Protopolystoma xenopodis</name>
    <dbReference type="NCBI Taxonomy" id="117903"/>
    <lineage>
        <taxon>Eukaryota</taxon>
        <taxon>Metazoa</taxon>
        <taxon>Spiralia</taxon>
        <taxon>Lophotrochozoa</taxon>
        <taxon>Platyhelminthes</taxon>
        <taxon>Monogenea</taxon>
        <taxon>Polyopisthocotylea</taxon>
        <taxon>Polystomatidea</taxon>
        <taxon>Polystomatidae</taxon>
        <taxon>Protopolystoma</taxon>
    </lineage>
</organism>
<name>A0A448XRT3_9PLAT</name>
<dbReference type="EMBL" id="CAAALY010280886">
    <property type="protein sequence ID" value="VEL43377.1"/>
    <property type="molecule type" value="Genomic_DNA"/>
</dbReference>
<accession>A0A448XRT3</accession>
<keyword evidence="2" id="KW-1133">Transmembrane helix</keyword>
<keyword evidence="2" id="KW-0472">Membrane</keyword>
<sequence length="439" mass="46062">MSIAFEKFESGGLLHQAGGLRSLLLGLSVGLALLLFGLVVFGIVCQRSRRRRRDKLCRRAAQPPMGPGLGAGLGPGLVTTRKQAAAATASVAWRWGPECPGTIFNGGFLEAEASMGHFSGILGPASGSGGFDVGVGPTGSSPGRSTQLAGLAHSLNGSACEARDVRLLGGLTSESVSRNAALSVASTGQTQSLLGPGSSLLTYGPADRLSGRPSDSGLPDGQMSPPSVCPTLSSLTVGPSQACSCRGCLTEPTDRLHSALSNPLAHTHTHTHVHTHARAQAHAHTHLHQLNNVNSHNHHQHQHQHQHRQYHLPPPQHQPCSAGLAAHQPVPTPLWHQLPSPHMQSGHYDHWSRLSRQHVAGFADGLSCACQVDDSLACPDLESTSSGYHQAGPGGSNETGRSASPDRQAANPDPAYGMHAVQMMTNVSWRLALVSSRRV</sequence>
<reference evidence="3" key="1">
    <citation type="submission" date="2018-11" db="EMBL/GenBank/DDBJ databases">
        <authorList>
            <consortium name="Pathogen Informatics"/>
        </authorList>
    </citation>
    <scope>NUCLEOTIDE SEQUENCE</scope>
</reference>
<feature type="transmembrane region" description="Helical" evidence="2">
    <location>
        <begin position="23"/>
        <end position="45"/>
    </location>
</feature>